<comment type="caution">
    <text evidence="2">The sequence shown here is derived from an EMBL/GenBank/DDBJ whole genome shotgun (WGS) entry which is preliminary data.</text>
</comment>
<sequence>MQLSRFIAEFAMHRLQTIGLLRTCTTKTSEAAQETSTTDSVRNAEDQSYNRAAPAHQSEAATAALPAKKLAQMARDMTYNTSFIVNGDRSYEEGMVAELGRRQDYHLELLLAKRRLDLKMHPPMRMSLLDTLKAAAAAEMKTS</sequence>
<accession>A0A250WWJ6</accession>
<evidence type="ECO:0000256" key="1">
    <source>
        <dbReference type="SAM" id="MobiDB-lite"/>
    </source>
</evidence>
<feature type="region of interest" description="Disordered" evidence="1">
    <location>
        <begin position="28"/>
        <end position="61"/>
    </location>
</feature>
<proteinExistence type="predicted"/>
<reference evidence="2 3" key="1">
    <citation type="submission" date="2017-08" db="EMBL/GenBank/DDBJ databases">
        <title>Acidophilic green algal genome provides insights into adaptation to an acidic environment.</title>
        <authorList>
            <person name="Hirooka S."/>
            <person name="Hirose Y."/>
            <person name="Kanesaki Y."/>
            <person name="Higuchi S."/>
            <person name="Fujiwara T."/>
            <person name="Onuma R."/>
            <person name="Era A."/>
            <person name="Ohbayashi R."/>
            <person name="Uzuka A."/>
            <person name="Nozaki H."/>
            <person name="Yoshikawa H."/>
            <person name="Miyagishima S.Y."/>
        </authorList>
    </citation>
    <scope>NUCLEOTIDE SEQUENCE [LARGE SCALE GENOMIC DNA]</scope>
    <source>
        <strain evidence="2 3">NIES-2499</strain>
    </source>
</reference>
<keyword evidence="3" id="KW-1185">Reference proteome</keyword>
<name>A0A250WWJ6_9CHLO</name>
<organism evidence="2 3">
    <name type="scientific">Chlamydomonas eustigma</name>
    <dbReference type="NCBI Taxonomy" id="1157962"/>
    <lineage>
        <taxon>Eukaryota</taxon>
        <taxon>Viridiplantae</taxon>
        <taxon>Chlorophyta</taxon>
        <taxon>core chlorophytes</taxon>
        <taxon>Chlorophyceae</taxon>
        <taxon>CS clade</taxon>
        <taxon>Chlamydomonadales</taxon>
        <taxon>Chlamydomonadaceae</taxon>
        <taxon>Chlamydomonas</taxon>
    </lineage>
</organism>
<evidence type="ECO:0000313" key="2">
    <source>
        <dbReference type="EMBL" id="GAX75165.1"/>
    </source>
</evidence>
<gene>
    <name evidence="2" type="ORF">CEUSTIGMA_g2609.t1</name>
</gene>
<dbReference type="Proteomes" id="UP000232323">
    <property type="component" value="Unassembled WGS sequence"/>
</dbReference>
<feature type="compositionally biased region" description="Polar residues" evidence="1">
    <location>
        <begin position="28"/>
        <end position="50"/>
    </location>
</feature>
<evidence type="ECO:0000313" key="3">
    <source>
        <dbReference type="Proteomes" id="UP000232323"/>
    </source>
</evidence>
<protein>
    <submittedName>
        <fullName evidence="2">Uncharacterized protein</fullName>
    </submittedName>
</protein>
<dbReference type="AlphaFoldDB" id="A0A250WWJ6"/>
<dbReference type="EMBL" id="BEGY01000011">
    <property type="protein sequence ID" value="GAX75165.1"/>
    <property type="molecule type" value="Genomic_DNA"/>
</dbReference>